<sequence length="295" mass="31479">MTGWFSFLHGEATVGDLLALDRVRAVLDRRGTAYDTAWSGGFHPRGLRLDAADPGRYRAVVFICGPLHGPQIEDLHRRFPHCLRIAVGVSVLDAADPAVRGFHRVLARDAPGVPPSLRDLAVSAPRSPAPPVVGVALTRGQGEYGGRRRHEAAGDTLTGWLNGKDCARLDVETRLDPGDWRLAATAAQFEAVVARLDVLVTNRLHGLVTGLRAGVPVLAVDAVAGGAKLTAQAQACDWPALVPVEKADTAGLDRWWAWCLDEGRALARQRSEEFHAAPETALLTGLTAALDGAAR</sequence>
<organism evidence="1 2">
    <name type="scientific">Streptomyces xinghaiensis</name>
    <dbReference type="NCBI Taxonomy" id="1038928"/>
    <lineage>
        <taxon>Bacteria</taxon>
        <taxon>Bacillati</taxon>
        <taxon>Actinomycetota</taxon>
        <taxon>Actinomycetes</taxon>
        <taxon>Kitasatosporales</taxon>
        <taxon>Streptomycetaceae</taxon>
        <taxon>Streptomyces</taxon>
    </lineage>
</organism>
<evidence type="ECO:0000313" key="2">
    <source>
        <dbReference type="Proteomes" id="UP000028058"/>
    </source>
</evidence>
<protein>
    <submittedName>
        <fullName evidence="1">Polysaccharide pyruvyl transferase family protein</fullName>
    </submittedName>
</protein>
<comment type="caution">
    <text evidence="1">The sequence shown here is derived from an EMBL/GenBank/DDBJ whole genome shotgun (WGS) entry which is preliminary data.</text>
</comment>
<name>A0A454KWP1_9ACTN</name>
<proteinExistence type="predicted"/>
<accession>A0A454KWP1</accession>
<dbReference type="EMBL" id="JNAD02000011">
    <property type="protein sequence ID" value="RKM93340.1"/>
    <property type="molecule type" value="Genomic_DNA"/>
</dbReference>
<gene>
    <name evidence="1" type="ORF">SFRA_022170</name>
</gene>
<reference evidence="1 2" key="1">
    <citation type="journal article" date="2014" name="Genome Announc.">
        <title>Draft Genome Sequence of Streptomyces fradiae ATCC 19609, a Strain Highly Sensitive to Antibiotics.</title>
        <authorList>
            <person name="Bekker O.B."/>
            <person name="Klimina K.M."/>
            <person name="Vatlin A.A."/>
            <person name="Zakharevich N.V."/>
            <person name="Kasianov A.S."/>
            <person name="Danilenko V.N."/>
        </authorList>
    </citation>
    <scope>NUCLEOTIDE SEQUENCE [LARGE SCALE GENOMIC DNA]</scope>
    <source>
        <strain evidence="1 2">ATCC 19609</strain>
    </source>
</reference>
<keyword evidence="2" id="KW-1185">Reference proteome</keyword>
<evidence type="ECO:0000313" key="1">
    <source>
        <dbReference type="EMBL" id="RKM93340.1"/>
    </source>
</evidence>
<keyword evidence="1" id="KW-0808">Transferase</keyword>
<dbReference type="Proteomes" id="UP000028058">
    <property type="component" value="Unassembled WGS sequence"/>
</dbReference>
<dbReference type="GO" id="GO:0016740">
    <property type="term" value="F:transferase activity"/>
    <property type="evidence" value="ECO:0007669"/>
    <property type="project" value="UniProtKB-KW"/>
</dbReference>
<dbReference type="OrthoDB" id="1491277at2"/>
<dbReference type="AlphaFoldDB" id="A0A454KWP1"/>